<evidence type="ECO:0000256" key="1">
    <source>
        <dbReference type="ARBA" id="ARBA00001970"/>
    </source>
</evidence>
<accession>A0A131YY35</accession>
<dbReference type="Pfam" id="PF02014">
    <property type="entry name" value="Reeler"/>
    <property type="match status" value="1"/>
</dbReference>
<feature type="chain" id="PRO_5007286259" description="DOMON domain-containing protein" evidence="4">
    <location>
        <begin position="19"/>
        <end position="388"/>
    </location>
</feature>
<dbReference type="InterPro" id="IPR042307">
    <property type="entry name" value="Reeler_sf"/>
</dbReference>
<evidence type="ECO:0000256" key="4">
    <source>
        <dbReference type="SAM" id="SignalP"/>
    </source>
</evidence>
<dbReference type="AlphaFoldDB" id="A0A131YY35"/>
<feature type="signal peptide" evidence="4">
    <location>
        <begin position="1"/>
        <end position="18"/>
    </location>
</feature>
<sequence>MFVAVVMFVCAALSVGEGDSSAPAYQNGFDKSACQTLCPVPGCPDNASADTELKLSERGFPLASSFQFPEKIRRQSPFRVNMSSPNVAVNALILAFRSRTTGGTEPQGYFDSWSDSLKPLKCDGDGPPNALTNKDLSGKNDFWFSWMPPKAQEIDVALRGTFVVNNEYWYNIEIKSDFKVNEFPVSMEGCGETKSCVTLSRTRTKCEKASRCDLTVAYSLSADNRTLEVTMGGVASMAGRYLAIAFTNDSESLKSSNIFACIRTERLAEVRHFTLSDDKSVPVESNQVLEDTLFEQDGELVWCRFKVPVRPPNFDLSVPLYQVYFWGEANRTSGQIEMSPPYKTSKEPIQVGVAQHSRLTSASSRESAPVLAVLVSGLMAAILLRPMS</sequence>
<dbReference type="InterPro" id="IPR002861">
    <property type="entry name" value="Reeler_dom"/>
</dbReference>
<dbReference type="EMBL" id="GEDV01005095">
    <property type="protein sequence ID" value="JAP83462.1"/>
    <property type="molecule type" value="Transcribed_RNA"/>
</dbReference>
<organism evidence="6">
    <name type="scientific">Rhipicephalus appendiculatus</name>
    <name type="common">Brown ear tick</name>
    <dbReference type="NCBI Taxonomy" id="34631"/>
    <lineage>
        <taxon>Eukaryota</taxon>
        <taxon>Metazoa</taxon>
        <taxon>Ecdysozoa</taxon>
        <taxon>Arthropoda</taxon>
        <taxon>Chelicerata</taxon>
        <taxon>Arachnida</taxon>
        <taxon>Acari</taxon>
        <taxon>Parasitiformes</taxon>
        <taxon>Ixodida</taxon>
        <taxon>Ixodoidea</taxon>
        <taxon>Ixodidae</taxon>
        <taxon>Rhipicephalinae</taxon>
        <taxon>Rhipicephalus</taxon>
        <taxon>Rhipicephalus</taxon>
    </lineage>
</organism>
<protein>
    <recommendedName>
        <fullName evidence="5">DOMON domain-containing protein</fullName>
    </recommendedName>
</protein>
<evidence type="ECO:0000313" key="6">
    <source>
        <dbReference type="EMBL" id="JAP83462.1"/>
    </source>
</evidence>
<name>A0A131YY35_RHIAP</name>
<comment type="subcellular location">
    <subcellularLocation>
        <location evidence="2">Membrane</location>
        <topology evidence="2">Multi-pass membrane protein</topology>
    </subcellularLocation>
</comment>
<evidence type="ECO:0000256" key="3">
    <source>
        <dbReference type="ARBA" id="ARBA00023004"/>
    </source>
</evidence>
<comment type="cofactor">
    <cofactor evidence="1">
        <name>heme b</name>
        <dbReference type="ChEBI" id="CHEBI:60344"/>
    </cofactor>
</comment>
<dbReference type="Gene3D" id="2.60.40.4060">
    <property type="entry name" value="Reeler domain"/>
    <property type="match status" value="1"/>
</dbReference>
<dbReference type="GO" id="GO:0016020">
    <property type="term" value="C:membrane"/>
    <property type="evidence" value="ECO:0007669"/>
    <property type="project" value="UniProtKB-SubCell"/>
</dbReference>
<reference evidence="6" key="1">
    <citation type="journal article" date="2016" name="Ticks Tick Borne Dis.">
        <title>De novo assembly and annotation of the salivary gland transcriptome of Rhipicephalus appendiculatus male and female ticks during blood feeding.</title>
        <authorList>
            <person name="de Castro M.H."/>
            <person name="de Klerk D."/>
            <person name="Pienaar R."/>
            <person name="Latif A.A."/>
            <person name="Rees D.J."/>
            <person name="Mans B.J."/>
        </authorList>
    </citation>
    <scope>NUCLEOTIDE SEQUENCE</scope>
    <source>
        <tissue evidence="6">Salivary glands</tissue>
    </source>
</reference>
<feature type="domain" description="DOMON" evidence="5">
    <location>
        <begin position="212"/>
        <end position="327"/>
    </location>
</feature>
<dbReference type="InterPro" id="IPR005018">
    <property type="entry name" value="DOMON_domain"/>
</dbReference>
<evidence type="ECO:0000256" key="2">
    <source>
        <dbReference type="ARBA" id="ARBA00004141"/>
    </source>
</evidence>
<keyword evidence="3" id="KW-0408">Iron</keyword>
<dbReference type="PROSITE" id="PS50836">
    <property type="entry name" value="DOMON"/>
    <property type="match status" value="1"/>
</dbReference>
<keyword evidence="4" id="KW-0732">Signal</keyword>
<proteinExistence type="predicted"/>
<evidence type="ECO:0000259" key="5">
    <source>
        <dbReference type="PROSITE" id="PS50836"/>
    </source>
</evidence>